<name>A0A6J2X9U9_SITOR</name>
<keyword evidence="3" id="KW-0819">tRNA processing</keyword>
<dbReference type="InterPro" id="IPR016195">
    <property type="entry name" value="Pol/histidinol_Pase-like"/>
</dbReference>
<dbReference type="RefSeq" id="XP_030748023.1">
    <property type="nucleotide sequence ID" value="XM_030892163.1"/>
</dbReference>
<dbReference type="PANTHER" id="PTHR13031">
    <property type="entry name" value="RIBONUCLEASE P SUBUNIT P30"/>
    <property type="match status" value="1"/>
</dbReference>
<accession>A0A6J2X9U9</accession>
<organism evidence="5 6">
    <name type="scientific">Sitophilus oryzae</name>
    <name type="common">Rice weevil</name>
    <name type="synonym">Curculio oryzae</name>
    <dbReference type="NCBI Taxonomy" id="7048"/>
    <lineage>
        <taxon>Eukaryota</taxon>
        <taxon>Metazoa</taxon>
        <taxon>Ecdysozoa</taxon>
        <taxon>Arthropoda</taxon>
        <taxon>Hexapoda</taxon>
        <taxon>Insecta</taxon>
        <taxon>Pterygota</taxon>
        <taxon>Neoptera</taxon>
        <taxon>Endopterygota</taxon>
        <taxon>Coleoptera</taxon>
        <taxon>Polyphaga</taxon>
        <taxon>Cucujiformia</taxon>
        <taxon>Curculionidae</taxon>
        <taxon>Dryophthorinae</taxon>
        <taxon>Sitophilus</taxon>
    </lineage>
</organism>
<dbReference type="GO" id="GO:0005655">
    <property type="term" value="C:nucleolar ribonuclease P complex"/>
    <property type="evidence" value="ECO:0007669"/>
    <property type="project" value="TreeGrafter"/>
</dbReference>
<proteinExistence type="inferred from homology"/>
<evidence type="ECO:0000256" key="1">
    <source>
        <dbReference type="ARBA" id="ARBA00004123"/>
    </source>
</evidence>
<dbReference type="InParanoid" id="A0A6J2X9U9"/>
<reference evidence="6" key="1">
    <citation type="submission" date="2025-08" db="UniProtKB">
        <authorList>
            <consortium name="RefSeq"/>
        </authorList>
    </citation>
    <scope>IDENTIFICATION</scope>
    <source>
        <tissue evidence="6">Gonads</tissue>
    </source>
</reference>
<gene>
    <name evidence="6" type="primary">LOC115876393</name>
</gene>
<dbReference type="FunCoup" id="A0A6J2X9U9">
    <property type="interactions" value="1184"/>
</dbReference>
<dbReference type="GeneID" id="115876393"/>
<dbReference type="KEGG" id="soy:115876393"/>
<dbReference type="GO" id="GO:0003723">
    <property type="term" value="F:RNA binding"/>
    <property type="evidence" value="ECO:0007669"/>
    <property type="project" value="TreeGrafter"/>
</dbReference>
<evidence type="ECO:0000256" key="4">
    <source>
        <dbReference type="SAM" id="MobiDB-lite"/>
    </source>
</evidence>
<dbReference type="Pfam" id="PF01876">
    <property type="entry name" value="RNase_P_p30"/>
    <property type="match status" value="1"/>
</dbReference>
<dbReference type="PANTHER" id="PTHR13031:SF0">
    <property type="entry name" value="RIBONUCLEASE P PROTEIN SUBUNIT P30"/>
    <property type="match status" value="1"/>
</dbReference>
<protein>
    <submittedName>
        <fullName evidence="6">Ribonuclease P protein subunit p30</fullName>
    </submittedName>
</protein>
<dbReference type="OrthoDB" id="17948at2759"/>
<evidence type="ECO:0000313" key="6">
    <source>
        <dbReference type="RefSeq" id="XP_030748023.1"/>
    </source>
</evidence>
<keyword evidence="5" id="KW-1185">Reference proteome</keyword>
<evidence type="ECO:0000256" key="3">
    <source>
        <dbReference type="ARBA" id="ARBA00022694"/>
    </source>
</evidence>
<dbReference type="Proteomes" id="UP000504635">
    <property type="component" value="Unplaced"/>
</dbReference>
<feature type="region of interest" description="Disordered" evidence="4">
    <location>
        <begin position="276"/>
        <end position="307"/>
    </location>
</feature>
<dbReference type="InterPro" id="IPR002738">
    <property type="entry name" value="RNase_P_p30"/>
</dbReference>
<dbReference type="CTD" id="10556"/>
<evidence type="ECO:0000256" key="2">
    <source>
        <dbReference type="ARBA" id="ARBA00007331"/>
    </source>
</evidence>
<dbReference type="AlphaFoldDB" id="A0A6J2X9U9"/>
<dbReference type="GO" id="GO:0008033">
    <property type="term" value="P:tRNA processing"/>
    <property type="evidence" value="ECO:0007669"/>
    <property type="project" value="UniProtKB-KW"/>
</dbReference>
<sequence length="307" mass="34992">MQNLKTKGYYDLNIHKSCFENEFNESFLKILYSFGYRTIAISQTIEDTNLEPKSKKKKKGESRDLFDVVPDPLEVDVLKKTASRLGLTDFTFLTRLTIKVTFQENLHRILKSPNYKKYGLVGFVPMTHTAFMFVCSNVEADIISFDPENKIPIRLSRKVYSKLVDKGYHFELLYGPAIEDSTKRRNLIQMAHLFHTFGKSRNIIISSGAVQHNLIRSPYDIINLGLLYGLNELQSRNAVLFCPRNVIVNSVGRRHGKAVMLIENVVSEESAEEILNIDDSDDADMEVDEPAAKKSKSVTENSDKNIS</sequence>
<evidence type="ECO:0000313" key="5">
    <source>
        <dbReference type="Proteomes" id="UP000504635"/>
    </source>
</evidence>
<comment type="similarity">
    <text evidence="2">Belongs to the eukaryotic/archaeal RNase P protein component 3 family.</text>
</comment>
<dbReference type="Gene3D" id="3.20.20.140">
    <property type="entry name" value="Metal-dependent hydrolases"/>
    <property type="match status" value="1"/>
</dbReference>
<dbReference type="SUPFAM" id="SSF89550">
    <property type="entry name" value="PHP domain-like"/>
    <property type="match status" value="1"/>
</dbReference>
<comment type="subcellular location">
    <subcellularLocation>
        <location evidence="1">Nucleus</location>
    </subcellularLocation>
</comment>
<feature type="compositionally biased region" description="Acidic residues" evidence="4">
    <location>
        <begin position="276"/>
        <end position="289"/>
    </location>
</feature>